<feature type="non-terminal residue" evidence="16">
    <location>
        <position position="186"/>
    </location>
</feature>
<dbReference type="GO" id="GO:0002939">
    <property type="term" value="P:tRNA N1-guanine methylation"/>
    <property type="evidence" value="ECO:0007669"/>
    <property type="project" value="TreeGrafter"/>
</dbReference>
<comment type="subcellular location">
    <subcellularLocation>
        <location evidence="2">Cytoplasm</location>
    </subcellularLocation>
</comment>
<dbReference type="Gene3D" id="3.40.1280.10">
    <property type="match status" value="1"/>
</dbReference>
<evidence type="ECO:0000256" key="3">
    <source>
        <dbReference type="ARBA" id="ARBA00007630"/>
    </source>
</evidence>
<dbReference type="PANTHER" id="PTHR46417:SF1">
    <property type="entry name" value="TRNA (GUANINE-N(1)-)-METHYLTRANSFERASE"/>
    <property type="match status" value="1"/>
</dbReference>
<evidence type="ECO:0000256" key="8">
    <source>
        <dbReference type="ARBA" id="ARBA00022603"/>
    </source>
</evidence>
<evidence type="ECO:0000256" key="5">
    <source>
        <dbReference type="ARBA" id="ARBA00012807"/>
    </source>
</evidence>
<dbReference type="AlphaFoldDB" id="A0A382GFA6"/>
<evidence type="ECO:0000256" key="11">
    <source>
        <dbReference type="ARBA" id="ARBA00022694"/>
    </source>
</evidence>
<keyword evidence="8" id="KW-0489">Methyltransferase</keyword>
<keyword evidence="11" id="KW-0819">tRNA processing</keyword>
<dbReference type="GO" id="GO:0052906">
    <property type="term" value="F:tRNA (guanine(37)-N1)-methyltransferase activity"/>
    <property type="evidence" value="ECO:0007669"/>
    <property type="project" value="UniProtKB-EC"/>
</dbReference>
<dbReference type="FunFam" id="3.40.1280.10:FF:000001">
    <property type="entry name" value="tRNA (guanine-N(1)-)-methyltransferase"/>
    <property type="match status" value="1"/>
</dbReference>
<organism evidence="16">
    <name type="scientific">marine metagenome</name>
    <dbReference type="NCBI Taxonomy" id="408172"/>
    <lineage>
        <taxon>unclassified sequences</taxon>
        <taxon>metagenomes</taxon>
        <taxon>ecological metagenomes</taxon>
    </lineage>
</organism>
<keyword evidence="9" id="KW-0808">Transferase</keyword>
<dbReference type="HAMAP" id="MF_00605">
    <property type="entry name" value="TrmD"/>
    <property type="match status" value="1"/>
</dbReference>
<dbReference type="PANTHER" id="PTHR46417">
    <property type="entry name" value="TRNA (GUANINE-N(1)-)-METHYLTRANSFERASE"/>
    <property type="match status" value="1"/>
</dbReference>
<evidence type="ECO:0000256" key="14">
    <source>
        <dbReference type="ARBA" id="ARBA00047783"/>
    </source>
</evidence>
<dbReference type="SUPFAM" id="SSF75217">
    <property type="entry name" value="alpha/beta knot"/>
    <property type="match status" value="1"/>
</dbReference>
<gene>
    <name evidence="16" type="ORF">METZ01_LOCUS226453</name>
</gene>
<feature type="domain" description="tRNA methyltransferase TRMD/TRM10-type" evidence="15">
    <location>
        <begin position="1"/>
        <end position="186"/>
    </location>
</feature>
<dbReference type="InterPro" id="IPR023148">
    <property type="entry name" value="tRNA_m1G_MeTrfase_C_sf"/>
</dbReference>
<dbReference type="Gene3D" id="1.10.1270.20">
    <property type="entry name" value="tRNA(m1g37)methyltransferase, domain 2"/>
    <property type="match status" value="1"/>
</dbReference>
<dbReference type="InterPro" id="IPR029026">
    <property type="entry name" value="tRNA_m1G_MTases_N"/>
</dbReference>
<reference evidence="16" key="1">
    <citation type="submission" date="2018-05" db="EMBL/GenBank/DDBJ databases">
        <authorList>
            <person name="Lanie J.A."/>
            <person name="Ng W.-L."/>
            <person name="Kazmierczak K.M."/>
            <person name="Andrzejewski T.M."/>
            <person name="Davidsen T.M."/>
            <person name="Wayne K.J."/>
            <person name="Tettelin H."/>
            <person name="Glass J.I."/>
            <person name="Rusch D."/>
            <person name="Podicherti R."/>
            <person name="Tsui H.-C.T."/>
            <person name="Winkler M.E."/>
        </authorList>
    </citation>
    <scope>NUCLEOTIDE SEQUENCE</scope>
</reference>
<dbReference type="InterPro" id="IPR002649">
    <property type="entry name" value="tRNA_m1G_MeTrfase_TrmD"/>
</dbReference>
<dbReference type="CDD" id="cd18080">
    <property type="entry name" value="TrmD-like"/>
    <property type="match status" value="1"/>
</dbReference>
<evidence type="ECO:0000256" key="1">
    <source>
        <dbReference type="ARBA" id="ARBA00002634"/>
    </source>
</evidence>
<name>A0A382GFA6_9ZZZZ</name>
<dbReference type="InterPro" id="IPR029028">
    <property type="entry name" value="Alpha/beta_knot_MTases"/>
</dbReference>
<dbReference type="GO" id="GO:0005829">
    <property type="term" value="C:cytosol"/>
    <property type="evidence" value="ECO:0007669"/>
    <property type="project" value="TreeGrafter"/>
</dbReference>
<comment type="function">
    <text evidence="1">Specifically methylates guanosine-37 in various tRNAs.</text>
</comment>
<comment type="catalytic activity">
    <reaction evidence="14">
        <text>guanosine(37) in tRNA + S-adenosyl-L-methionine = N(1)-methylguanosine(37) in tRNA + S-adenosyl-L-homocysteine + H(+)</text>
        <dbReference type="Rhea" id="RHEA:36899"/>
        <dbReference type="Rhea" id="RHEA-COMP:10145"/>
        <dbReference type="Rhea" id="RHEA-COMP:10147"/>
        <dbReference type="ChEBI" id="CHEBI:15378"/>
        <dbReference type="ChEBI" id="CHEBI:57856"/>
        <dbReference type="ChEBI" id="CHEBI:59789"/>
        <dbReference type="ChEBI" id="CHEBI:73542"/>
        <dbReference type="ChEBI" id="CHEBI:74269"/>
        <dbReference type="EC" id="2.1.1.228"/>
    </reaction>
</comment>
<evidence type="ECO:0000256" key="4">
    <source>
        <dbReference type="ARBA" id="ARBA00011738"/>
    </source>
</evidence>
<evidence type="ECO:0000256" key="6">
    <source>
        <dbReference type="ARBA" id="ARBA00014679"/>
    </source>
</evidence>
<proteinExistence type="inferred from homology"/>
<accession>A0A382GFA6</accession>
<sequence length="186" mass="20858">MFESPFGESILKRAQDQELLNISLHDLRKYTLDKHRKTDDHPFGGGVGLIMNVDPIVRAIETVKESKPGARSILLSPGGKSFNQKMAWELSREENLIFVCGRYEGVDERVLNFVDDAISIGDYVMAGGEIPAMVLIESISRLIPNVVGDESSLVEESFECNRLEYPQYTKPREFRGLKVPDILLSG</sequence>
<dbReference type="EC" id="2.1.1.228" evidence="5"/>
<comment type="similarity">
    <text evidence="3">Belongs to the RNA methyltransferase TrmD family.</text>
</comment>
<protein>
    <recommendedName>
        <fullName evidence="6">tRNA (guanine-N(1)-)-methyltransferase</fullName>
        <ecNumber evidence="5">2.1.1.228</ecNumber>
    </recommendedName>
    <alternativeName>
        <fullName evidence="12">M1G-methyltransferase</fullName>
    </alternativeName>
    <alternativeName>
        <fullName evidence="13">tRNA [GM37] methyltransferase</fullName>
    </alternativeName>
</protein>
<dbReference type="InterPro" id="IPR016009">
    <property type="entry name" value="tRNA_MeTrfase_TRMD/TRM10"/>
</dbReference>
<comment type="subunit">
    <text evidence="4">Homodimer.</text>
</comment>
<dbReference type="Pfam" id="PF01746">
    <property type="entry name" value="tRNA_m1G_MT"/>
    <property type="match status" value="1"/>
</dbReference>
<evidence type="ECO:0000256" key="13">
    <source>
        <dbReference type="ARBA" id="ARBA00033392"/>
    </source>
</evidence>
<evidence type="ECO:0000256" key="2">
    <source>
        <dbReference type="ARBA" id="ARBA00004496"/>
    </source>
</evidence>
<evidence type="ECO:0000256" key="10">
    <source>
        <dbReference type="ARBA" id="ARBA00022691"/>
    </source>
</evidence>
<evidence type="ECO:0000313" key="16">
    <source>
        <dbReference type="EMBL" id="SVB73599.1"/>
    </source>
</evidence>
<evidence type="ECO:0000259" key="15">
    <source>
        <dbReference type="Pfam" id="PF01746"/>
    </source>
</evidence>
<dbReference type="NCBIfam" id="TIGR00088">
    <property type="entry name" value="trmD"/>
    <property type="match status" value="1"/>
</dbReference>
<keyword evidence="10" id="KW-0949">S-adenosyl-L-methionine</keyword>
<keyword evidence="7" id="KW-0963">Cytoplasm</keyword>
<dbReference type="EMBL" id="UINC01055102">
    <property type="protein sequence ID" value="SVB73599.1"/>
    <property type="molecule type" value="Genomic_DNA"/>
</dbReference>
<evidence type="ECO:0000256" key="9">
    <source>
        <dbReference type="ARBA" id="ARBA00022679"/>
    </source>
</evidence>
<evidence type="ECO:0000256" key="7">
    <source>
        <dbReference type="ARBA" id="ARBA00022490"/>
    </source>
</evidence>
<evidence type="ECO:0000256" key="12">
    <source>
        <dbReference type="ARBA" id="ARBA00029736"/>
    </source>
</evidence>
<dbReference type="NCBIfam" id="NF000648">
    <property type="entry name" value="PRK00026.1"/>
    <property type="match status" value="1"/>
</dbReference>